<gene>
    <name evidence="1" type="ORF">HPB50_005815</name>
</gene>
<evidence type="ECO:0000313" key="1">
    <source>
        <dbReference type="EMBL" id="KAH6923744.1"/>
    </source>
</evidence>
<dbReference type="Proteomes" id="UP000821845">
    <property type="component" value="Chromosome 8"/>
</dbReference>
<evidence type="ECO:0000313" key="2">
    <source>
        <dbReference type="Proteomes" id="UP000821845"/>
    </source>
</evidence>
<proteinExistence type="predicted"/>
<comment type="caution">
    <text evidence="1">The sequence shown here is derived from an EMBL/GenBank/DDBJ whole genome shotgun (WGS) entry which is preliminary data.</text>
</comment>
<organism evidence="1 2">
    <name type="scientific">Hyalomma asiaticum</name>
    <name type="common">Tick</name>
    <dbReference type="NCBI Taxonomy" id="266040"/>
    <lineage>
        <taxon>Eukaryota</taxon>
        <taxon>Metazoa</taxon>
        <taxon>Ecdysozoa</taxon>
        <taxon>Arthropoda</taxon>
        <taxon>Chelicerata</taxon>
        <taxon>Arachnida</taxon>
        <taxon>Acari</taxon>
        <taxon>Parasitiformes</taxon>
        <taxon>Ixodida</taxon>
        <taxon>Ixodoidea</taxon>
        <taxon>Ixodidae</taxon>
        <taxon>Hyalomminae</taxon>
        <taxon>Hyalomma</taxon>
    </lineage>
</organism>
<keyword evidence="2" id="KW-1185">Reference proteome</keyword>
<name>A0ACB7RPE2_HYAAI</name>
<protein>
    <submittedName>
        <fullName evidence="1">Uncharacterized protein</fullName>
    </submittedName>
</protein>
<accession>A0ACB7RPE2</accession>
<dbReference type="EMBL" id="CM023488">
    <property type="protein sequence ID" value="KAH6923744.1"/>
    <property type="molecule type" value="Genomic_DNA"/>
</dbReference>
<reference evidence="1" key="1">
    <citation type="submission" date="2020-05" db="EMBL/GenBank/DDBJ databases">
        <title>Large-scale comparative analyses of tick genomes elucidate their genetic diversity and vector capacities.</title>
        <authorList>
            <person name="Jia N."/>
            <person name="Wang J."/>
            <person name="Shi W."/>
            <person name="Du L."/>
            <person name="Sun Y."/>
            <person name="Zhan W."/>
            <person name="Jiang J."/>
            <person name="Wang Q."/>
            <person name="Zhang B."/>
            <person name="Ji P."/>
            <person name="Sakyi L.B."/>
            <person name="Cui X."/>
            <person name="Yuan T."/>
            <person name="Jiang B."/>
            <person name="Yang W."/>
            <person name="Lam T.T.-Y."/>
            <person name="Chang Q."/>
            <person name="Ding S."/>
            <person name="Wang X."/>
            <person name="Zhu J."/>
            <person name="Ruan X."/>
            <person name="Zhao L."/>
            <person name="Wei J."/>
            <person name="Que T."/>
            <person name="Du C."/>
            <person name="Cheng J."/>
            <person name="Dai P."/>
            <person name="Han X."/>
            <person name="Huang E."/>
            <person name="Gao Y."/>
            <person name="Liu J."/>
            <person name="Shao H."/>
            <person name="Ye R."/>
            <person name="Li L."/>
            <person name="Wei W."/>
            <person name="Wang X."/>
            <person name="Wang C."/>
            <person name="Yang T."/>
            <person name="Huo Q."/>
            <person name="Li W."/>
            <person name="Guo W."/>
            <person name="Chen H."/>
            <person name="Zhou L."/>
            <person name="Ni X."/>
            <person name="Tian J."/>
            <person name="Zhou Y."/>
            <person name="Sheng Y."/>
            <person name="Liu T."/>
            <person name="Pan Y."/>
            <person name="Xia L."/>
            <person name="Li J."/>
            <person name="Zhao F."/>
            <person name="Cao W."/>
        </authorList>
    </citation>
    <scope>NUCLEOTIDE SEQUENCE</scope>
    <source>
        <strain evidence="1">Hyas-2018</strain>
    </source>
</reference>
<sequence length="264" mass="28912">MCSRAILQTYLGVPEDLVEWETFTRALLSIHRCIQNLCLHVSAVVRPPGRFYQGVSARDGTAVIKVEVAAFGDPCIDFMLPYLSHLCRSRNPREAAIYIQRGPPHEDHIPSGLYGSVITGDGLPELNDHRFSGMLAATMDMPFLQRIAIYLNNTGSGPRTPRGLRMGLNLYGHSGLHRLRFEIDGGLAGSLHCESADGLGVSTTLNVGGNIPLPRLFASRELTGSTADLSPYMITITRQPSAYNYIIGVYAVILMREHDGLNSC</sequence>